<evidence type="ECO:0000313" key="2">
    <source>
        <dbReference type="EMBL" id="KAF4689947.1"/>
    </source>
</evidence>
<evidence type="ECO:0000313" key="3">
    <source>
        <dbReference type="Proteomes" id="UP000541610"/>
    </source>
</evidence>
<dbReference type="OrthoDB" id="443078at2759"/>
<name>A0A7J6P287_PEROL</name>
<feature type="compositionally biased region" description="Low complexity" evidence="1">
    <location>
        <begin position="66"/>
        <end position="114"/>
    </location>
</feature>
<reference evidence="2 3" key="1">
    <citation type="submission" date="2020-04" db="EMBL/GenBank/DDBJ databases">
        <title>Perkinsus olseni comparative genomics.</title>
        <authorList>
            <person name="Bogema D.R."/>
        </authorList>
    </citation>
    <scope>NUCLEOTIDE SEQUENCE [LARGE SCALE GENOMIC DNA]</scope>
    <source>
        <strain evidence="2">00978-12</strain>
    </source>
</reference>
<dbReference type="EMBL" id="JABANP010000111">
    <property type="protein sequence ID" value="KAF4689947.1"/>
    <property type="molecule type" value="Genomic_DNA"/>
</dbReference>
<evidence type="ECO:0000256" key="1">
    <source>
        <dbReference type="SAM" id="MobiDB-lite"/>
    </source>
</evidence>
<protein>
    <submittedName>
        <fullName evidence="2">Uncharacterized protein</fullName>
    </submittedName>
</protein>
<accession>A0A7J6P287</accession>
<dbReference type="AlphaFoldDB" id="A0A7J6P287"/>
<comment type="caution">
    <text evidence="2">The sequence shown here is derived from an EMBL/GenBank/DDBJ whole genome shotgun (WGS) entry which is preliminary data.</text>
</comment>
<dbReference type="Proteomes" id="UP000541610">
    <property type="component" value="Unassembled WGS sequence"/>
</dbReference>
<gene>
    <name evidence="2" type="ORF">FOZ60_000958</name>
</gene>
<feature type="compositionally biased region" description="Basic and acidic residues" evidence="1">
    <location>
        <begin position="119"/>
        <end position="131"/>
    </location>
</feature>
<proteinExistence type="predicted"/>
<sequence length="491" mass="55411">MTTAGAQPGLRSLADTLSGVVILPKYEGPAVSPAVVHYQQLLRQNQEQPRQGPTIVKVSSRRRPAVRSARTSEGASSGRSTATSRRTRVSSSLQSSSAPSQAASRGSSSSGSSAKATIRHSEEHQEHDDSGKAALSRKSREELRRIAGIPTVNDFPYQCCEGWKARAPMRPAQYSFNPIRHTVDKFVIDEATGDMRQYKTKRTTSYLEPSACDAVTFNRRKGVVEWGDLQRLTNPRWSRAYHRDFTKNSKIFHRITGPMCKVYDIAARNKEPNPLRPSEKITWKRLMAFLNPSRLEHPHISQRLALFALYGPSDEEGFLRGGYLGRHKVADFEIDRMARECYETELIKDAQQAQVIVAELMPKALDVQYTEKDVKELLACITRDPDGYMQFSDLQPVIINDFHRRLREDSGVSKEKLLPNQEFEVLSSKLHRGSTLIAPLEEQNKSESLSANVQLIRRLGPTHDRWDRYCALRQGAVLTGHNRRLVKLHAP</sequence>
<organism evidence="2 3">
    <name type="scientific">Perkinsus olseni</name>
    <name type="common">Perkinsus atlanticus</name>
    <dbReference type="NCBI Taxonomy" id="32597"/>
    <lineage>
        <taxon>Eukaryota</taxon>
        <taxon>Sar</taxon>
        <taxon>Alveolata</taxon>
        <taxon>Perkinsozoa</taxon>
        <taxon>Perkinsea</taxon>
        <taxon>Perkinsida</taxon>
        <taxon>Perkinsidae</taxon>
        <taxon>Perkinsus</taxon>
    </lineage>
</organism>
<feature type="region of interest" description="Disordered" evidence="1">
    <location>
        <begin position="43"/>
        <end position="139"/>
    </location>
</feature>